<name>A0A097ASS9_THEKI</name>
<reference evidence="2" key="1">
    <citation type="journal article" date="2015" name="Genome Announc.">
        <title>Whole-Genome Sequences of 80 Environmental and Clinical Isolates of Burkholderia pseudomallei.</title>
        <authorList>
            <person name="Johnson S.L."/>
            <person name="Baker A.L."/>
            <person name="Chain P.S."/>
            <person name="Currie B.J."/>
            <person name="Daligault H.E."/>
            <person name="Davenport K.W."/>
            <person name="Davis C.B."/>
            <person name="Inglis T.J."/>
            <person name="Kaestli M."/>
            <person name="Koren S."/>
            <person name="Mayo M."/>
            <person name="Merritt A.J."/>
            <person name="Price E.P."/>
            <person name="Sarovich D.S."/>
            <person name="Warner J."/>
            <person name="Rosovitz M.J."/>
        </authorList>
    </citation>
    <scope>NUCLEOTIDE SEQUENCE [LARGE SCALE GENOMIC DNA]</scope>
    <source>
        <strain evidence="2">DSM 2030</strain>
    </source>
</reference>
<evidence type="ECO:0008006" key="3">
    <source>
        <dbReference type="Google" id="ProtNLM"/>
    </source>
</evidence>
<evidence type="ECO:0000313" key="1">
    <source>
        <dbReference type="EMBL" id="AIS52890.1"/>
    </source>
</evidence>
<sequence>MNYDAREESRKKIKDEVQNIECYHPEKNKLIKEQEDAEVLLNLEYVRNAASHGSSARSNQNYLEDLATFKELFDSASGLFEKMMKRRWFLA</sequence>
<dbReference type="STRING" id="2325.TKV_c17380"/>
<keyword evidence="2" id="KW-1185">Reference proteome</keyword>
<dbReference type="AlphaFoldDB" id="A0A097ASS9"/>
<dbReference type="HOGENOM" id="CLU_2426008_0_0_9"/>
<accession>A0A097ASS9</accession>
<dbReference type="Proteomes" id="UP000029669">
    <property type="component" value="Chromosome"/>
</dbReference>
<dbReference type="KEGG" id="tki:TKV_c17380"/>
<evidence type="ECO:0000313" key="2">
    <source>
        <dbReference type="Proteomes" id="UP000029669"/>
    </source>
</evidence>
<proteinExistence type="predicted"/>
<gene>
    <name evidence="1" type="ORF">TKV_c17380</name>
</gene>
<organism evidence="1 2">
    <name type="scientific">Thermoanaerobacter kivui</name>
    <name type="common">Acetogenium kivui</name>
    <dbReference type="NCBI Taxonomy" id="2325"/>
    <lineage>
        <taxon>Bacteria</taxon>
        <taxon>Bacillati</taxon>
        <taxon>Bacillota</taxon>
        <taxon>Clostridia</taxon>
        <taxon>Thermoanaerobacterales</taxon>
        <taxon>Thermoanaerobacteraceae</taxon>
        <taxon>Thermoanaerobacter</taxon>
    </lineage>
</organism>
<dbReference type="eggNOG" id="ENOG502ZANU">
    <property type="taxonomic scope" value="Bacteria"/>
</dbReference>
<protein>
    <recommendedName>
        <fullName evidence="3">MAE-28990/MAE-18760-like HEPN domain-containing protein</fullName>
    </recommendedName>
</protein>
<dbReference type="EMBL" id="CP009170">
    <property type="protein sequence ID" value="AIS52890.1"/>
    <property type="molecule type" value="Genomic_DNA"/>
</dbReference>